<evidence type="ECO:0000256" key="4">
    <source>
        <dbReference type="ARBA" id="ARBA00022801"/>
    </source>
</evidence>
<dbReference type="Gene3D" id="1.10.1370.10">
    <property type="entry name" value="Neurolysin, domain 3"/>
    <property type="match status" value="1"/>
</dbReference>
<evidence type="ECO:0000313" key="9">
    <source>
        <dbReference type="EMBL" id="KAA2227376.1"/>
    </source>
</evidence>
<evidence type="ECO:0000256" key="3">
    <source>
        <dbReference type="ARBA" id="ARBA00022723"/>
    </source>
</evidence>
<dbReference type="GO" id="GO:0004222">
    <property type="term" value="F:metalloendopeptidase activity"/>
    <property type="evidence" value="ECO:0007669"/>
    <property type="project" value="InterPro"/>
</dbReference>
<dbReference type="Pfam" id="PF01432">
    <property type="entry name" value="Peptidase_M3"/>
    <property type="match status" value="1"/>
</dbReference>
<dbReference type="AlphaFoldDB" id="A0A5B2UKK3"/>
<comment type="caution">
    <text evidence="9">The sequence shown here is derived from an EMBL/GenBank/DDBJ whole genome shotgun (WGS) entry which is preliminary data.</text>
</comment>
<dbReference type="GO" id="GO:0006518">
    <property type="term" value="P:peptide metabolic process"/>
    <property type="evidence" value="ECO:0007669"/>
    <property type="project" value="TreeGrafter"/>
</dbReference>
<proteinExistence type="inferred from homology"/>
<evidence type="ECO:0000256" key="1">
    <source>
        <dbReference type="ARBA" id="ARBA00006040"/>
    </source>
</evidence>
<dbReference type="EMBL" id="VUOL01000015">
    <property type="protein sequence ID" value="KAA2227376.1"/>
    <property type="molecule type" value="Genomic_DNA"/>
</dbReference>
<evidence type="ECO:0000256" key="7">
    <source>
        <dbReference type="RuleBase" id="RU003435"/>
    </source>
</evidence>
<evidence type="ECO:0000259" key="8">
    <source>
        <dbReference type="Pfam" id="PF01432"/>
    </source>
</evidence>
<dbReference type="PANTHER" id="PTHR11804">
    <property type="entry name" value="PROTEASE M3 THIMET OLIGOPEPTIDASE-RELATED"/>
    <property type="match status" value="1"/>
</dbReference>
<comment type="similarity">
    <text evidence="1 7">Belongs to the peptidase M3 family.</text>
</comment>
<keyword evidence="5 7" id="KW-0862">Zinc</keyword>
<dbReference type="PANTHER" id="PTHR11804:SF84">
    <property type="entry name" value="SACCHAROLYSIN"/>
    <property type="match status" value="1"/>
</dbReference>
<keyword evidence="4 7" id="KW-0378">Hydrolase</keyword>
<dbReference type="InterPro" id="IPR024079">
    <property type="entry name" value="MetalloPept_cat_dom_sf"/>
</dbReference>
<keyword evidence="2 7" id="KW-0645">Protease</keyword>
<accession>A0A5B2UKK3</accession>
<name>A0A5B2UKK3_9PSED</name>
<feature type="domain" description="Peptidase M3A/M3B catalytic" evidence="8">
    <location>
        <begin position="253"/>
        <end position="689"/>
    </location>
</feature>
<dbReference type="Proteomes" id="UP000325296">
    <property type="component" value="Unassembled WGS sequence"/>
</dbReference>
<reference evidence="9 10" key="1">
    <citation type="submission" date="2019-09" db="EMBL/GenBank/DDBJ databases">
        <title>Draft genome sequence of Pseudomonas brenneri CCUG 51514(T).</title>
        <authorList>
            <person name="Tunovic T."/>
            <person name="Pineiro-Iglesias B."/>
            <person name="Unosson C."/>
            <person name="Inganas E."/>
            <person name="Ohlen M."/>
            <person name="Cardew S."/>
            <person name="Jensie-Markopoulos S."/>
            <person name="Salva-Serra F."/>
            <person name="Jaen-Luchoro D."/>
            <person name="Svensson-Stadler L."/>
            <person name="Chun J."/>
            <person name="Moore E."/>
        </authorList>
    </citation>
    <scope>NUCLEOTIDE SEQUENCE [LARGE SCALE GENOMIC DNA]</scope>
    <source>
        <strain evidence="9 10">CCUG 51514</strain>
    </source>
</reference>
<keyword evidence="3 7" id="KW-0479">Metal-binding</keyword>
<dbReference type="GO" id="GO:0006508">
    <property type="term" value="P:proteolysis"/>
    <property type="evidence" value="ECO:0007669"/>
    <property type="project" value="UniProtKB-KW"/>
</dbReference>
<gene>
    <name evidence="9" type="ORF">F1720_22525</name>
</gene>
<dbReference type="InterPro" id="IPR024077">
    <property type="entry name" value="Neurolysin/TOP_dom2"/>
</dbReference>
<evidence type="ECO:0000256" key="2">
    <source>
        <dbReference type="ARBA" id="ARBA00022670"/>
    </source>
</evidence>
<keyword evidence="6 7" id="KW-0482">Metalloprotease</keyword>
<protein>
    <submittedName>
        <fullName evidence="9">M3 family metallopeptidase</fullName>
    </submittedName>
</protein>
<dbReference type="InterPro" id="IPR001567">
    <property type="entry name" value="Pept_M3A_M3B_dom"/>
</dbReference>
<dbReference type="GO" id="GO:0046872">
    <property type="term" value="F:metal ion binding"/>
    <property type="evidence" value="ECO:0007669"/>
    <property type="project" value="UniProtKB-UniRule"/>
</dbReference>
<sequence length="704" mass="79489">MYIGIAWPGLVFFRLSSSTRRTKRNEPMFGHNPLLQTGELPLFSQVHTEHLAPAAQALIADSRRQVDETLQTQALFPTWDDVVLAMSDLYARLDAAQRIVMVLDSVAIDDDWRRAASDFHDQLNAYRAELAASPQLHALYASLGASPIARLFDPSRQRVLEKTVARYRRSGSMLPATSRERLAYLTAVNQQLEADFSYQLIQATAAWSKHIQDETLLEGVPASLKHSMAAKARAQGLTGWLVTLEGETVRRLLAQAANRGLRQEVCSAFYSRASDIGPHAGLYDNSDHLRVVMDGRHEIAKLLGYDNFAQLALENQMATSTDQVLAFLQKQLASEQSTFASDLLQLQAMAASHGVFDLKLWDYAFFAQRIRQQVAGVSAQQLREYFTLDDTLFRLCELFQQLFGVQFVERTDFDRWSASVRLFEVQEFNEVLGYVFFEPFLRAGADEAPNSFALRDRHKDAEGLLTRPSVVLQCNFMQEEPGQPYLLDHAQLRVLFHEFGHCLQQVLTSAEHREVSSSSGYGRDTSEFIGEFLEQWCFQPEVLTWLSRHHQTGERLSDGLAHRQVSHLSIQTCWDTAELLMAALFDFELHRTWGDGRSIEQVFDDAAVQVGYLTELSGLRPVNQLTHIMQGYEANLYSYRWSGVLAKEAFSRFLREGVFSPQAGRAFRETVLAPGNSRPLCESLQVFLGVTPGILLQGQEPLAH</sequence>
<dbReference type="SUPFAM" id="SSF55486">
    <property type="entry name" value="Metalloproteases ('zincins'), catalytic domain"/>
    <property type="match status" value="1"/>
</dbReference>
<comment type="cofactor">
    <cofactor evidence="7">
        <name>Zn(2+)</name>
        <dbReference type="ChEBI" id="CHEBI:29105"/>
    </cofactor>
    <text evidence="7">Binds 1 zinc ion.</text>
</comment>
<dbReference type="Gene3D" id="1.10.1370.40">
    <property type="match status" value="1"/>
</dbReference>
<organism evidence="9 10">
    <name type="scientific">Pseudomonas brenneri</name>
    <dbReference type="NCBI Taxonomy" id="129817"/>
    <lineage>
        <taxon>Bacteria</taxon>
        <taxon>Pseudomonadati</taxon>
        <taxon>Pseudomonadota</taxon>
        <taxon>Gammaproteobacteria</taxon>
        <taxon>Pseudomonadales</taxon>
        <taxon>Pseudomonadaceae</taxon>
        <taxon>Pseudomonas</taxon>
    </lineage>
</organism>
<evidence type="ECO:0000313" key="10">
    <source>
        <dbReference type="Proteomes" id="UP000325296"/>
    </source>
</evidence>
<dbReference type="Gene3D" id="3.40.390.10">
    <property type="entry name" value="Collagenase (Catalytic Domain)"/>
    <property type="match status" value="1"/>
</dbReference>
<dbReference type="InterPro" id="IPR045090">
    <property type="entry name" value="Pept_M3A_M3B"/>
</dbReference>
<evidence type="ECO:0000256" key="5">
    <source>
        <dbReference type="ARBA" id="ARBA00022833"/>
    </source>
</evidence>
<evidence type="ECO:0000256" key="6">
    <source>
        <dbReference type="ARBA" id="ARBA00023049"/>
    </source>
</evidence>